<dbReference type="InterPro" id="IPR036998">
    <property type="entry name" value="Porin_LamB_sf"/>
</dbReference>
<dbReference type="InterPro" id="IPR003192">
    <property type="entry name" value="Porin_LamB"/>
</dbReference>
<dbReference type="EMBL" id="AP022360">
    <property type="protein sequence ID" value="BBU81589.1"/>
    <property type="molecule type" value="Genomic_DNA"/>
</dbReference>
<protein>
    <submittedName>
        <fullName evidence="1">Uncharacterized protein</fullName>
    </submittedName>
</protein>
<name>A0A8S0FP01_ECOLX</name>
<accession>A0A8S0FP01</accession>
<proteinExistence type="predicted"/>
<evidence type="ECO:0000313" key="2">
    <source>
        <dbReference type="Proteomes" id="UP000467488"/>
    </source>
</evidence>
<dbReference type="Gene3D" id="2.40.170.10">
    <property type="entry name" value="Porin, LamB type"/>
    <property type="match status" value="1"/>
</dbReference>
<dbReference type="AlphaFoldDB" id="A0A8S0FP01"/>
<dbReference type="GO" id="GO:0016020">
    <property type="term" value="C:membrane"/>
    <property type="evidence" value="ECO:0007669"/>
    <property type="project" value="InterPro"/>
</dbReference>
<dbReference type="Proteomes" id="UP000467488">
    <property type="component" value="Chromosome"/>
</dbReference>
<evidence type="ECO:0000313" key="1">
    <source>
        <dbReference type="EMBL" id="BBU81589.1"/>
    </source>
</evidence>
<dbReference type="SUPFAM" id="SSF56935">
    <property type="entry name" value="Porins"/>
    <property type="match status" value="1"/>
</dbReference>
<gene>
    <name evidence="1" type="ORF">EIMP300_29890</name>
</gene>
<sequence length="207" mass="22848">MPNWAHYQVLPEHSKTCRTVIQCSTVWAGKRFDRDNFDIHWLDSDVVFLAGTGGGIYDVKWNETFRSNFSLYGRNFGDLDDIDNNVQNYILTMNHYAGPFQLMVSGLRAKDNDDRKDANGDLIQTDAANTGVHALVGLHNDTFYGLREGTAKTALLYGHGLGAEVKGIGSDGALLSEANTWRFASYGTIGTSGKRLVCCASNSRTKQ</sequence>
<dbReference type="Pfam" id="PF02264">
    <property type="entry name" value="LamB"/>
    <property type="match status" value="1"/>
</dbReference>
<organism evidence="1 2">
    <name type="scientific">Escherichia coli</name>
    <dbReference type="NCBI Taxonomy" id="562"/>
    <lineage>
        <taxon>Bacteria</taxon>
        <taxon>Pseudomonadati</taxon>
        <taxon>Pseudomonadota</taxon>
        <taxon>Gammaproteobacteria</taxon>
        <taxon>Enterobacterales</taxon>
        <taxon>Enterobacteriaceae</taxon>
        <taxon>Escherichia</taxon>
    </lineage>
</organism>
<reference evidence="1 2" key="1">
    <citation type="submission" date="2020-01" db="EMBL/GenBank/DDBJ databases">
        <title>Dynamics of blaIMP-6 dissemination in carbapenem resistant Enterobacteriacea isolated from regional surveillance in Osaka, Japan.</title>
        <authorList>
            <person name="Abe R."/>
            <person name="Akeda Y."/>
            <person name="Sugawara Y."/>
            <person name="Yamamoto N."/>
            <person name="Tomono K."/>
            <person name="Takeuchi D."/>
            <person name="Kawahara R."/>
            <person name="Hamada S."/>
        </authorList>
    </citation>
    <scope>NUCLEOTIDE SEQUENCE [LARGE SCALE GENOMIC DNA]</scope>
    <source>
        <strain evidence="1 2">E300</strain>
    </source>
</reference>
<dbReference type="GO" id="GO:0015288">
    <property type="term" value="F:porin activity"/>
    <property type="evidence" value="ECO:0007669"/>
    <property type="project" value="InterPro"/>
</dbReference>
<dbReference type="GO" id="GO:0034219">
    <property type="term" value="P:carbohydrate transmembrane transport"/>
    <property type="evidence" value="ECO:0007669"/>
    <property type="project" value="InterPro"/>
</dbReference>